<accession>A0A7Z1AVI8</accession>
<dbReference type="PANTHER" id="PTHR11699">
    <property type="entry name" value="ALDEHYDE DEHYDROGENASE-RELATED"/>
    <property type="match status" value="1"/>
</dbReference>
<dbReference type="GO" id="GO:0016620">
    <property type="term" value="F:oxidoreductase activity, acting on the aldehyde or oxo group of donors, NAD or NADP as acceptor"/>
    <property type="evidence" value="ECO:0007669"/>
    <property type="project" value="InterPro"/>
</dbReference>
<dbReference type="PROSITE" id="PS00687">
    <property type="entry name" value="ALDEHYDE_DEHYDR_GLU"/>
    <property type="match status" value="1"/>
</dbReference>
<keyword evidence="2 4" id="KW-0560">Oxidoreductase</keyword>
<dbReference type="OrthoDB" id="6882680at2"/>
<dbReference type="Gene3D" id="3.40.605.10">
    <property type="entry name" value="Aldehyde Dehydrogenase, Chain A, domain 1"/>
    <property type="match status" value="1"/>
</dbReference>
<evidence type="ECO:0000313" key="7">
    <source>
        <dbReference type="Proteomes" id="UP000185696"/>
    </source>
</evidence>
<dbReference type="InterPro" id="IPR016161">
    <property type="entry name" value="Ald_DH/histidinol_DH"/>
</dbReference>
<evidence type="ECO:0000313" key="6">
    <source>
        <dbReference type="EMBL" id="OLF07313.1"/>
    </source>
</evidence>
<feature type="domain" description="Aldehyde dehydrogenase" evidence="5">
    <location>
        <begin position="19"/>
        <end position="470"/>
    </location>
</feature>
<dbReference type="AlphaFoldDB" id="A0A7Z1AVI8"/>
<dbReference type="InterPro" id="IPR029510">
    <property type="entry name" value="Ald_DH_CS_GLU"/>
</dbReference>
<evidence type="ECO:0000256" key="1">
    <source>
        <dbReference type="ARBA" id="ARBA00009986"/>
    </source>
</evidence>
<evidence type="ECO:0000256" key="4">
    <source>
        <dbReference type="RuleBase" id="RU003345"/>
    </source>
</evidence>
<dbReference type="RefSeq" id="WP_075135905.1">
    <property type="nucleotide sequence ID" value="NZ_MSIF01000016.1"/>
</dbReference>
<name>A0A7Z1AVI8_9PSEU</name>
<keyword evidence="7" id="KW-1185">Reference proteome</keyword>
<gene>
    <name evidence="6" type="ORF">BLA60_27450</name>
</gene>
<dbReference type="Pfam" id="PF00171">
    <property type="entry name" value="Aldedh"/>
    <property type="match status" value="1"/>
</dbReference>
<evidence type="ECO:0000259" key="5">
    <source>
        <dbReference type="Pfam" id="PF00171"/>
    </source>
</evidence>
<dbReference type="Gene3D" id="3.40.309.10">
    <property type="entry name" value="Aldehyde Dehydrogenase, Chain A, domain 2"/>
    <property type="match status" value="1"/>
</dbReference>
<dbReference type="InterPro" id="IPR016162">
    <property type="entry name" value="Ald_DH_N"/>
</dbReference>
<dbReference type="SUPFAM" id="SSF53720">
    <property type="entry name" value="ALDH-like"/>
    <property type="match status" value="1"/>
</dbReference>
<dbReference type="Proteomes" id="UP000185696">
    <property type="component" value="Unassembled WGS sequence"/>
</dbReference>
<dbReference type="EMBL" id="MSIF01000016">
    <property type="protein sequence ID" value="OLF07313.1"/>
    <property type="molecule type" value="Genomic_DNA"/>
</dbReference>
<evidence type="ECO:0000256" key="2">
    <source>
        <dbReference type="ARBA" id="ARBA00023002"/>
    </source>
</evidence>
<feature type="active site" evidence="3">
    <location>
        <position position="247"/>
    </location>
</feature>
<reference evidence="6 7" key="1">
    <citation type="submission" date="2016-12" db="EMBL/GenBank/DDBJ databases">
        <title>The draft genome sequence of Actinophytocola xinjiangensis.</title>
        <authorList>
            <person name="Wang W."/>
            <person name="Yuan L."/>
        </authorList>
    </citation>
    <scope>NUCLEOTIDE SEQUENCE [LARGE SCALE GENOMIC DNA]</scope>
    <source>
        <strain evidence="6 7">CGMCC 4.4663</strain>
    </source>
</reference>
<dbReference type="FunFam" id="3.40.605.10:FF:000007">
    <property type="entry name" value="NAD/NADP-dependent betaine aldehyde dehydrogenase"/>
    <property type="match status" value="1"/>
</dbReference>
<sequence length="480" mass="49090">MTTDVFHLIGGKAVGVPEVARANPARPGETVSLSPAGTEADVSSAVEAARGAQRDWAARPAPQRGRVLLDAADLLAGRREQVARDLTREEGKTLAEATGEVSRTVDLLRYHGSEGWRLGGDVLPAAQAATHVYTVTVPLGVVGVITPWNFPLAIPAWKCAPALVAGNAVVLKPAGLVPLTAHHLADVLVEAGLPPGVLNIVHGSGSVVGAALVSHPAVAAVSFTGSVGVGAGIRAAVNARGARVQLEMGGKNAVVVLDDADPAFAAGIVAAGAFGLTGQACTATSRVIATPGIHDRLVAELVEVAGRYRPGDGLDQETGMGPVVDAAQLRTDERYLRTARDQGATVVCGGDADGLLFPPAVVTDVAPDHTLATEEVFGPVLAVLRAADLDQAIALANRSRFGLAAGIVTADLGAAFTFAERAEAGVVKVNRPTTGLDLNVPFGGVKESSTNTYREQGATATDFYTWTKSVYVGVDHPGNG</sequence>
<comment type="caution">
    <text evidence="6">The sequence shown here is derived from an EMBL/GenBank/DDBJ whole genome shotgun (WGS) entry which is preliminary data.</text>
</comment>
<protein>
    <submittedName>
        <fullName evidence="6">Aldehyde dehydrogenase</fullName>
    </submittedName>
</protein>
<dbReference type="PROSITE" id="PS00070">
    <property type="entry name" value="ALDEHYDE_DEHYDR_CYS"/>
    <property type="match status" value="1"/>
</dbReference>
<comment type="similarity">
    <text evidence="1 4">Belongs to the aldehyde dehydrogenase family.</text>
</comment>
<organism evidence="6 7">
    <name type="scientific">Actinophytocola xinjiangensis</name>
    <dbReference type="NCBI Taxonomy" id="485602"/>
    <lineage>
        <taxon>Bacteria</taxon>
        <taxon>Bacillati</taxon>
        <taxon>Actinomycetota</taxon>
        <taxon>Actinomycetes</taxon>
        <taxon>Pseudonocardiales</taxon>
        <taxon>Pseudonocardiaceae</taxon>
    </lineage>
</organism>
<dbReference type="InterPro" id="IPR015590">
    <property type="entry name" value="Aldehyde_DH_dom"/>
</dbReference>
<dbReference type="InterPro" id="IPR016163">
    <property type="entry name" value="Ald_DH_C"/>
</dbReference>
<proteinExistence type="inferred from homology"/>
<dbReference type="InterPro" id="IPR016160">
    <property type="entry name" value="Ald_DH_CS_CYS"/>
</dbReference>
<evidence type="ECO:0000256" key="3">
    <source>
        <dbReference type="PROSITE-ProRule" id="PRU10007"/>
    </source>
</evidence>